<keyword evidence="2" id="KW-1185">Reference proteome</keyword>
<dbReference type="RefSeq" id="WP_062075902.1">
    <property type="nucleotide sequence ID" value="NZ_BBRC01000014.1"/>
</dbReference>
<accession>A0A7Y9ZB98</accession>
<proteinExistence type="predicted"/>
<comment type="caution">
    <text evidence="1">The sequence shown here is derived from an EMBL/GenBank/DDBJ whole genome shotgun (WGS) entry which is preliminary data.</text>
</comment>
<protein>
    <recommendedName>
        <fullName evidence="3">DUF3515 domain-containing protein</fullName>
    </recommendedName>
</protein>
<dbReference type="AlphaFoldDB" id="A0A7Y9ZB98"/>
<name>A0A7Y9ZB98_9MICO</name>
<sequence>MPSLGRTARSLSTAVLFSGVVLVSVSACTAPVVINPAPYAADPQCASVMLGIPEVVGGLSLRPTSSQATAAYGTTAMITVRCGVEPPGPSTDRCVAIDTPSASQDWLVTETDTSWIAVAFGRSPATEVVIPKIRADKAVSEVLAQLSPAASLAKPNGLQCL</sequence>
<dbReference type="Proteomes" id="UP000547973">
    <property type="component" value="Unassembled WGS sequence"/>
</dbReference>
<dbReference type="PROSITE" id="PS51257">
    <property type="entry name" value="PROKAR_LIPOPROTEIN"/>
    <property type="match status" value="1"/>
</dbReference>
<dbReference type="Pfam" id="PF12028">
    <property type="entry name" value="DUF3515"/>
    <property type="match status" value="1"/>
</dbReference>
<reference evidence="1 2" key="1">
    <citation type="submission" date="2020-07" db="EMBL/GenBank/DDBJ databases">
        <title>Sequencing the genomes of 1000 actinobacteria strains.</title>
        <authorList>
            <person name="Klenk H.-P."/>
        </authorList>
    </citation>
    <scope>NUCLEOTIDE SEQUENCE [LARGE SCALE GENOMIC DNA]</scope>
    <source>
        <strain evidence="1 2">DSM 19970</strain>
    </source>
</reference>
<evidence type="ECO:0008006" key="3">
    <source>
        <dbReference type="Google" id="ProtNLM"/>
    </source>
</evidence>
<dbReference type="OrthoDB" id="4331648at2"/>
<dbReference type="InterPro" id="IPR021903">
    <property type="entry name" value="DUF3515"/>
</dbReference>
<evidence type="ECO:0000313" key="2">
    <source>
        <dbReference type="Proteomes" id="UP000547973"/>
    </source>
</evidence>
<dbReference type="EMBL" id="JACBZO010000001">
    <property type="protein sequence ID" value="NYI40930.1"/>
    <property type="molecule type" value="Genomic_DNA"/>
</dbReference>
<organism evidence="1 2">
    <name type="scientific">Demequina lutea</name>
    <dbReference type="NCBI Taxonomy" id="431489"/>
    <lineage>
        <taxon>Bacteria</taxon>
        <taxon>Bacillati</taxon>
        <taxon>Actinomycetota</taxon>
        <taxon>Actinomycetes</taxon>
        <taxon>Micrococcales</taxon>
        <taxon>Demequinaceae</taxon>
        <taxon>Demequina</taxon>
    </lineage>
</organism>
<gene>
    <name evidence="1" type="ORF">BKA03_001049</name>
</gene>
<evidence type="ECO:0000313" key="1">
    <source>
        <dbReference type="EMBL" id="NYI40930.1"/>
    </source>
</evidence>